<evidence type="ECO:0000256" key="6">
    <source>
        <dbReference type="ARBA" id="ARBA00023204"/>
    </source>
</evidence>
<dbReference type="PROSITE" id="PS50880">
    <property type="entry name" value="TOPRIM"/>
    <property type="match status" value="1"/>
</dbReference>
<dbReference type="Proteomes" id="UP000177122">
    <property type="component" value="Unassembled WGS sequence"/>
</dbReference>
<evidence type="ECO:0000256" key="4">
    <source>
        <dbReference type="ARBA" id="ARBA00022833"/>
    </source>
</evidence>
<comment type="similarity">
    <text evidence="7">Belongs to the RecR family.</text>
</comment>
<gene>
    <name evidence="7" type="primary">recR</name>
    <name evidence="9" type="ORF">A2845_02525</name>
</gene>
<dbReference type="EMBL" id="MHLI01000015">
    <property type="protein sequence ID" value="OGZ05171.1"/>
    <property type="molecule type" value="Genomic_DNA"/>
</dbReference>
<dbReference type="InterPro" id="IPR006171">
    <property type="entry name" value="TOPRIM_dom"/>
</dbReference>
<evidence type="ECO:0000256" key="7">
    <source>
        <dbReference type="HAMAP-Rule" id="MF_00017"/>
    </source>
</evidence>
<name>A0A1G2CWZ7_9BACT</name>
<keyword evidence="3 7" id="KW-0863">Zinc-finger</keyword>
<sequence length="205" mass="23380">MDPINRLAALFAEFPGIGGRQSKRFVFHLIKRDKAYINELVKLIQSLQSSVFECTRCHRYFMKKYPDAPEECFICIDTSRDHHTLMVVEKDSDLEAVERSGTYKGLYFVLGGTLTILEKDPSRKLRFNALLDLVSQEKDTIEEVIIACAVTPESEHTSEYVESMLLPLIHETNTKITHLGRGLSTGTELEYSDADTLRYALEGRK</sequence>
<organism evidence="9 10">
    <name type="scientific">Candidatus Lloydbacteria bacterium RIFCSPHIGHO2_01_FULL_49_22</name>
    <dbReference type="NCBI Taxonomy" id="1798658"/>
    <lineage>
        <taxon>Bacteria</taxon>
        <taxon>Candidatus Lloydiibacteriota</taxon>
    </lineage>
</organism>
<keyword evidence="5 7" id="KW-0233">DNA recombination</keyword>
<evidence type="ECO:0000256" key="1">
    <source>
        <dbReference type="ARBA" id="ARBA00022723"/>
    </source>
</evidence>
<accession>A0A1G2CWZ7</accession>
<keyword evidence="2 7" id="KW-0227">DNA damage</keyword>
<proteinExistence type="inferred from homology"/>
<dbReference type="GO" id="GO:0008270">
    <property type="term" value="F:zinc ion binding"/>
    <property type="evidence" value="ECO:0007669"/>
    <property type="project" value="UniProtKB-KW"/>
</dbReference>
<dbReference type="Gene3D" id="3.40.1360.10">
    <property type="match status" value="1"/>
</dbReference>
<dbReference type="GO" id="GO:0006281">
    <property type="term" value="P:DNA repair"/>
    <property type="evidence" value="ECO:0007669"/>
    <property type="project" value="UniProtKB-UniRule"/>
</dbReference>
<dbReference type="Pfam" id="PF21175">
    <property type="entry name" value="RecR_C"/>
    <property type="match status" value="1"/>
</dbReference>
<reference evidence="9 10" key="1">
    <citation type="journal article" date="2016" name="Nat. Commun.">
        <title>Thousands of microbial genomes shed light on interconnected biogeochemical processes in an aquifer system.</title>
        <authorList>
            <person name="Anantharaman K."/>
            <person name="Brown C.T."/>
            <person name="Hug L.A."/>
            <person name="Sharon I."/>
            <person name="Castelle C.J."/>
            <person name="Probst A.J."/>
            <person name="Thomas B.C."/>
            <person name="Singh A."/>
            <person name="Wilkins M.J."/>
            <person name="Karaoz U."/>
            <person name="Brodie E.L."/>
            <person name="Williams K.H."/>
            <person name="Hubbard S.S."/>
            <person name="Banfield J.F."/>
        </authorList>
    </citation>
    <scope>NUCLEOTIDE SEQUENCE [LARGE SCALE GENOMIC DNA]</scope>
</reference>
<dbReference type="PANTHER" id="PTHR30446:SF0">
    <property type="entry name" value="RECOMBINATION PROTEIN RECR"/>
    <property type="match status" value="1"/>
</dbReference>
<dbReference type="InterPro" id="IPR023627">
    <property type="entry name" value="Rcmb_RecR"/>
</dbReference>
<evidence type="ECO:0000256" key="2">
    <source>
        <dbReference type="ARBA" id="ARBA00022763"/>
    </source>
</evidence>
<evidence type="ECO:0000259" key="8">
    <source>
        <dbReference type="PROSITE" id="PS50880"/>
    </source>
</evidence>
<dbReference type="InterPro" id="IPR000093">
    <property type="entry name" value="DNA_Rcmb_RecR"/>
</dbReference>
<feature type="domain" description="Toprim" evidence="8">
    <location>
        <begin position="83"/>
        <end position="184"/>
    </location>
</feature>
<dbReference type="SUPFAM" id="SSF111304">
    <property type="entry name" value="Recombination protein RecR"/>
    <property type="match status" value="1"/>
</dbReference>
<protein>
    <recommendedName>
        <fullName evidence="7">Recombination protein RecR</fullName>
    </recommendedName>
</protein>
<evidence type="ECO:0000313" key="9">
    <source>
        <dbReference type="EMBL" id="OGZ05171.1"/>
    </source>
</evidence>
<dbReference type="GO" id="GO:0003677">
    <property type="term" value="F:DNA binding"/>
    <property type="evidence" value="ECO:0007669"/>
    <property type="project" value="UniProtKB-UniRule"/>
</dbReference>
<keyword evidence="1 7" id="KW-0479">Metal-binding</keyword>
<keyword evidence="6 7" id="KW-0234">DNA repair</keyword>
<keyword evidence="4 7" id="KW-0862">Zinc</keyword>
<comment type="function">
    <text evidence="7">May play a role in DNA repair. It seems to be involved in an RecBC-independent recombinational process of DNA repair. It may act with RecF and RecO.</text>
</comment>
<comment type="caution">
    <text evidence="9">The sequence shown here is derived from an EMBL/GenBank/DDBJ whole genome shotgun (WGS) entry which is preliminary data.</text>
</comment>
<dbReference type="HAMAP" id="MF_00017">
    <property type="entry name" value="RecR"/>
    <property type="match status" value="1"/>
</dbReference>
<comment type="caution">
    <text evidence="7">Lacks conserved residue(s) required for the propagation of feature annotation.</text>
</comment>
<dbReference type="Gene3D" id="1.10.8.420">
    <property type="entry name" value="RecR Domain 1"/>
    <property type="match status" value="1"/>
</dbReference>
<evidence type="ECO:0000256" key="3">
    <source>
        <dbReference type="ARBA" id="ARBA00022771"/>
    </source>
</evidence>
<dbReference type="GO" id="GO:0006310">
    <property type="term" value="P:DNA recombination"/>
    <property type="evidence" value="ECO:0007669"/>
    <property type="project" value="UniProtKB-UniRule"/>
</dbReference>
<dbReference type="AlphaFoldDB" id="A0A1G2CWZ7"/>
<evidence type="ECO:0000256" key="5">
    <source>
        <dbReference type="ARBA" id="ARBA00023172"/>
    </source>
</evidence>
<dbReference type="PANTHER" id="PTHR30446">
    <property type="entry name" value="RECOMBINATION PROTEIN RECR"/>
    <property type="match status" value="1"/>
</dbReference>
<dbReference type="Pfam" id="PF13662">
    <property type="entry name" value="Toprim_4"/>
    <property type="match status" value="1"/>
</dbReference>
<evidence type="ECO:0000313" key="10">
    <source>
        <dbReference type="Proteomes" id="UP000177122"/>
    </source>
</evidence>